<feature type="transmembrane region" description="Helical" evidence="1">
    <location>
        <begin position="20"/>
        <end position="41"/>
    </location>
</feature>
<organism evidence="3 4">
    <name type="scientific">Ancylobacter mangrovi</name>
    <dbReference type="NCBI Taxonomy" id="2972472"/>
    <lineage>
        <taxon>Bacteria</taxon>
        <taxon>Pseudomonadati</taxon>
        <taxon>Pseudomonadota</taxon>
        <taxon>Alphaproteobacteria</taxon>
        <taxon>Hyphomicrobiales</taxon>
        <taxon>Xanthobacteraceae</taxon>
        <taxon>Ancylobacter</taxon>
    </lineage>
</organism>
<evidence type="ECO:0000313" key="3">
    <source>
        <dbReference type="EMBL" id="MCS0495862.1"/>
    </source>
</evidence>
<dbReference type="InterPro" id="IPR010466">
    <property type="entry name" value="DUF1058"/>
</dbReference>
<dbReference type="AlphaFoldDB" id="A0A9X2T2H0"/>
<dbReference type="SMART" id="SM00287">
    <property type="entry name" value="SH3b"/>
    <property type="match status" value="1"/>
</dbReference>
<proteinExistence type="predicted"/>
<dbReference type="InterPro" id="IPR003646">
    <property type="entry name" value="SH3-like_bac-type"/>
</dbReference>
<name>A0A9X2T2H0_9HYPH</name>
<keyword evidence="1" id="KW-0812">Transmembrane</keyword>
<dbReference type="RefSeq" id="WP_258733010.1">
    <property type="nucleotide sequence ID" value="NZ_JANTHZ010000004.1"/>
</dbReference>
<dbReference type="Proteomes" id="UP001151088">
    <property type="component" value="Unassembled WGS sequence"/>
</dbReference>
<keyword evidence="1" id="KW-0472">Membrane</keyword>
<dbReference type="Pfam" id="PF06347">
    <property type="entry name" value="SH3_4"/>
    <property type="match status" value="2"/>
</dbReference>
<gene>
    <name evidence="3" type="ORF">NVS89_12180</name>
</gene>
<evidence type="ECO:0000256" key="1">
    <source>
        <dbReference type="SAM" id="Phobius"/>
    </source>
</evidence>
<reference evidence="3" key="1">
    <citation type="submission" date="2022-08" db="EMBL/GenBank/DDBJ databases">
        <authorList>
            <person name="Li F."/>
        </authorList>
    </citation>
    <scope>NUCLEOTIDE SEQUENCE</scope>
    <source>
        <strain evidence="3">MQZ15Z-1</strain>
    </source>
</reference>
<accession>A0A9X2T2H0</accession>
<evidence type="ECO:0000259" key="2">
    <source>
        <dbReference type="SMART" id="SM00287"/>
    </source>
</evidence>
<comment type="caution">
    <text evidence="3">The sequence shown here is derived from an EMBL/GenBank/DDBJ whole genome shotgun (WGS) entry which is preliminary data.</text>
</comment>
<dbReference type="Gene3D" id="2.30.30.40">
    <property type="entry name" value="SH3 Domains"/>
    <property type="match status" value="1"/>
</dbReference>
<sequence>MVARGNGRAGRRNGGRILGARLIALVAGAAVVGGVVLASMVGGTVAGGSPAHAQASAEQPGAMAGRASGLPVPRFVSIKADKVNVRSGPSRDNAVAWVFTRAGLPVEVTAEFENWRRVRDSDGSEGWIYHSMLSGRRTALVTPWSKGEPVSLHASRAADSAVTARLESGVLGKVEHCDGKWCRFFGDDFDGFIEQEKLWGVYPGEKVD</sequence>
<dbReference type="EMBL" id="JANTHZ010000004">
    <property type="protein sequence ID" value="MCS0495862.1"/>
    <property type="molecule type" value="Genomic_DNA"/>
</dbReference>
<protein>
    <submittedName>
        <fullName evidence="3">SH3 domain-containing protein</fullName>
    </submittedName>
</protein>
<evidence type="ECO:0000313" key="4">
    <source>
        <dbReference type="Proteomes" id="UP001151088"/>
    </source>
</evidence>
<keyword evidence="1" id="KW-1133">Transmembrane helix</keyword>
<keyword evidence="4" id="KW-1185">Reference proteome</keyword>
<feature type="domain" description="SH3b" evidence="2">
    <location>
        <begin position="73"/>
        <end position="136"/>
    </location>
</feature>